<organism evidence="1 2">
    <name type="scientific">Microvirga subterranea</name>
    <dbReference type="NCBI Taxonomy" id="186651"/>
    <lineage>
        <taxon>Bacteria</taxon>
        <taxon>Pseudomonadati</taxon>
        <taxon>Pseudomonadota</taxon>
        <taxon>Alphaproteobacteria</taxon>
        <taxon>Hyphomicrobiales</taxon>
        <taxon>Methylobacteriaceae</taxon>
        <taxon>Microvirga</taxon>
    </lineage>
</organism>
<dbReference type="AlphaFoldDB" id="A0A370HQN7"/>
<protein>
    <submittedName>
        <fullName evidence="1">Uncharacterized protein</fullName>
    </submittedName>
</protein>
<keyword evidence="2" id="KW-1185">Reference proteome</keyword>
<dbReference type="Proteomes" id="UP000254925">
    <property type="component" value="Unassembled WGS sequence"/>
</dbReference>
<reference evidence="1 2" key="1">
    <citation type="submission" date="2018-07" db="EMBL/GenBank/DDBJ databases">
        <title>Genomic Encyclopedia of Type Strains, Phase IV (KMG-IV): sequencing the most valuable type-strain genomes for metagenomic binning, comparative biology and taxonomic classification.</title>
        <authorList>
            <person name="Goeker M."/>
        </authorList>
    </citation>
    <scope>NUCLEOTIDE SEQUENCE [LARGE SCALE GENOMIC DNA]</scope>
    <source>
        <strain evidence="1 2">DSM 14364</strain>
    </source>
</reference>
<name>A0A370HQN7_9HYPH</name>
<dbReference type="EMBL" id="QQBB01000002">
    <property type="protein sequence ID" value="RDI60798.1"/>
    <property type="molecule type" value="Genomic_DNA"/>
</dbReference>
<evidence type="ECO:0000313" key="1">
    <source>
        <dbReference type="EMBL" id="RDI60798.1"/>
    </source>
</evidence>
<sequence>MSDCDCTPDPGGKVFAPDEIIIYGVNLRDGATGKAQGEMLFKSNWRVALSPKSVPPGTDFQIVAAYGYAYQGHCYRFDRPRVLTFSSNEIPPMEQAQGCGFNISPQYQMWRVPADKEVMELTAQIDTFRSLVLEANLPGRRPPNTYASEMMLAHRGGRLTGAGS</sequence>
<evidence type="ECO:0000313" key="2">
    <source>
        <dbReference type="Proteomes" id="UP000254925"/>
    </source>
</evidence>
<comment type="caution">
    <text evidence="1">The sequence shown here is derived from an EMBL/GenBank/DDBJ whole genome shotgun (WGS) entry which is preliminary data.</text>
</comment>
<accession>A0A370HQN7</accession>
<dbReference type="RefSeq" id="WP_114769012.1">
    <property type="nucleotide sequence ID" value="NZ_QQBB01000002.1"/>
</dbReference>
<proteinExistence type="predicted"/>
<gene>
    <name evidence="1" type="ORF">DES45_102186</name>
</gene>
<dbReference type="OrthoDB" id="8017333at2"/>